<reference evidence="3" key="1">
    <citation type="submission" date="2015-07" db="EMBL/GenBank/DDBJ databases">
        <authorList>
            <person name="Teixeira M.M."/>
            <person name="Souza R.C."/>
            <person name="Almeida L.G."/>
            <person name="Vicente V.A."/>
            <person name="de Hoog S."/>
            <person name="Bocca A.L."/>
            <person name="de Almeida S.R."/>
            <person name="Vasconcelos A.T."/>
            <person name="Felipe M.S."/>
        </authorList>
    </citation>
    <scope>NUCLEOTIDE SEQUENCE [LARGE SCALE GENOMIC DNA]</scope>
    <source>
        <strain evidence="3">KSF</strain>
    </source>
</reference>
<dbReference type="Pfam" id="PF05721">
    <property type="entry name" value="PhyH"/>
    <property type="match status" value="1"/>
</dbReference>
<dbReference type="PANTHER" id="PTHR37563">
    <property type="entry name" value="PHYTANOYL-COA DIOXYGENASE FAMILY PROTEIN (AFU_ORTHOLOGUE AFUA_2G03330)"/>
    <property type="match status" value="1"/>
</dbReference>
<dbReference type="Gene3D" id="2.60.120.620">
    <property type="entry name" value="q2cbj1_9rhob like domain"/>
    <property type="match status" value="1"/>
</dbReference>
<dbReference type="eggNOG" id="ENOG502SKXF">
    <property type="taxonomic scope" value="Eukaryota"/>
</dbReference>
<dbReference type="VEuPathDB" id="FungiDB:G647_05916"/>
<dbReference type="PANTHER" id="PTHR37563:SF2">
    <property type="entry name" value="PHYTANOYL-COA DIOXYGENASE FAMILY PROTEIN (AFU_ORTHOLOGUE AFUA_2G03330)"/>
    <property type="match status" value="1"/>
</dbReference>
<feature type="region of interest" description="Disordered" evidence="1">
    <location>
        <begin position="188"/>
        <end position="218"/>
    </location>
</feature>
<accession>A0A1C1CUS8</accession>
<dbReference type="AlphaFoldDB" id="A0A1C1CUS8"/>
<evidence type="ECO:0000256" key="1">
    <source>
        <dbReference type="SAM" id="MobiDB-lite"/>
    </source>
</evidence>
<dbReference type="GO" id="GO:0051213">
    <property type="term" value="F:dioxygenase activity"/>
    <property type="evidence" value="ECO:0007669"/>
    <property type="project" value="UniProtKB-KW"/>
</dbReference>
<proteinExistence type="predicted"/>
<dbReference type="Proteomes" id="UP000094526">
    <property type="component" value="Unassembled WGS sequence"/>
</dbReference>
<dbReference type="EMBL" id="LGRB01000009">
    <property type="protein sequence ID" value="OCT52245.1"/>
    <property type="molecule type" value="Genomic_DNA"/>
</dbReference>
<evidence type="ECO:0000313" key="2">
    <source>
        <dbReference type="EMBL" id="OCT52245.1"/>
    </source>
</evidence>
<keyword evidence="2" id="KW-0223">Dioxygenase</keyword>
<gene>
    <name evidence="2" type="ORF">CLCR_08808</name>
</gene>
<name>A0A1C1CUS8_9EURO</name>
<protein>
    <submittedName>
        <fullName evidence="2">Phytanoyl-CoA dioxygenase family protein</fullName>
    </submittedName>
</protein>
<feature type="compositionally biased region" description="Basic and acidic residues" evidence="1">
    <location>
        <begin position="188"/>
        <end position="200"/>
    </location>
</feature>
<evidence type="ECO:0000313" key="3">
    <source>
        <dbReference type="Proteomes" id="UP000094526"/>
    </source>
</evidence>
<organism evidence="2 3">
    <name type="scientific">Cladophialophora carrionii</name>
    <dbReference type="NCBI Taxonomy" id="86049"/>
    <lineage>
        <taxon>Eukaryota</taxon>
        <taxon>Fungi</taxon>
        <taxon>Dikarya</taxon>
        <taxon>Ascomycota</taxon>
        <taxon>Pezizomycotina</taxon>
        <taxon>Eurotiomycetes</taxon>
        <taxon>Chaetothyriomycetidae</taxon>
        <taxon>Chaetothyriales</taxon>
        <taxon>Herpotrichiellaceae</taxon>
        <taxon>Cladophialophora</taxon>
    </lineage>
</organism>
<keyword evidence="2" id="KW-0560">Oxidoreductase</keyword>
<sequence length="353" mass="39566">MGSYTPVHDQTVHTVHIPEDVRISGKPTLDIITEGVSFLHKDGIIVLDNAIDVAHIDTLNDKLSPEALEIANDPDHHFNFGKHTRNMDQAPPPTRELMFKDVWCNPFAAAILSAVIGPKPVIHYANGNTALKADPKGRQPVHSDCEFAHPAYFPFAYVININLVDVTPRNGGTEVWVGSHHVSVHETHNRYSGHGDRDGQDVQGSDGDGDIGGEGGGEGLLTIKSRYLDDRRKHSPPIQISTKKGSLIIRDLRLWHAGMPNLTDEPRIMLAFVASPNWWQGRSKIALPADVKDMVEQWAREEHSLLYDAEWIEGEVNHKKLRSAGVDFDTKSAVLERYKPELSVWPEYRPRWY</sequence>
<dbReference type="InterPro" id="IPR008775">
    <property type="entry name" value="Phytyl_CoA_dOase-like"/>
</dbReference>
<keyword evidence="3" id="KW-1185">Reference proteome</keyword>
<dbReference type="SUPFAM" id="SSF51197">
    <property type="entry name" value="Clavaminate synthase-like"/>
    <property type="match status" value="1"/>
</dbReference>
<dbReference type="OrthoDB" id="407832at2759"/>
<comment type="caution">
    <text evidence="2">The sequence shown here is derived from an EMBL/GenBank/DDBJ whole genome shotgun (WGS) entry which is preliminary data.</text>
</comment>
<dbReference type="VEuPathDB" id="FungiDB:CLCR_08808"/>
<dbReference type="InterPro" id="IPR051961">
    <property type="entry name" value="Fungal_Metabolite_Diox"/>
</dbReference>